<accession>A0AAD2PXQ9</accession>
<gene>
    <name evidence="1" type="ORF">CYCCA115_LOCUS22752</name>
</gene>
<keyword evidence="2" id="KW-1185">Reference proteome</keyword>
<name>A0AAD2PXQ9_9STRA</name>
<organism evidence="1 2">
    <name type="scientific">Cylindrotheca closterium</name>
    <dbReference type="NCBI Taxonomy" id="2856"/>
    <lineage>
        <taxon>Eukaryota</taxon>
        <taxon>Sar</taxon>
        <taxon>Stramenopiles</taxon>
        <taxon>Ochrophyta</taxon>
        <taxon>Bacillariophyta</taxon>
        <taxon>Bacillariophyceae</taxon>
        <taxon>Bacillariophycidae</taxon>
        <taxon>Bacillariales</taxon>
        <taxon>Bacillariaceae</taxon>
        <taxon>Cylindrotheca</taxon>
    </lineage>
</organism>
<dbReference type="Proteomes" id="UP001295423">
    <property type="component" value="Unassembled WGS sequence"/>
</dbReference>
<evidence type="ECO:0000313" key="1">
    <source>
        <dbReference type="EMBL" id="CAJ1967392.1"/>
    </source>
</evidence>
<comment type="caution">
    <text evidence="1">The sequence shown here is derived from an EMBL/GenBank/DDBJ whole genome shotgun (WGS) entry which is preliminary data.</text>
</comment>
<proteinExistence type="predicted"/>
<sequence>MMEVNLPQHSQTSEEYLELRLPPLQESHNATVRYIRAGFYLDAIHSVLEGFAKCNVPKDMQHDRTSISVDAVAVSSGNIVLDRNPMDPHNDGDDTYSEELLVLAMIYNLALSYHLYALTTISSTSQHTGTEHDRQVREQLPMICYDSFHLYEESRIRLRHLRPALKAFLYSVPAIENNMQHVSSLLQQR</sequence>
<protein>
    <submittedName>
        <fullName evidence="1">Uncharacterized protein</fullName>
    </submittedName>
</protein>
<dbReference type="AlphaFoldDB" id="A0AAD2PXQ9"/>
<dbReference type="EMBL" id="CAKOGP040002325">
    <property type="protein sequence ID" value="CAJ1967392.1"/>
    <property type="molecule type" value="Genomic_DNA"/>
</dbReference>
<reference evidence="1" key="1">
    <citation type="submission" date="2023-08" db="EMBL/GenBank/DDBJ databases">
        <authorList>
            <person name="Audoor S."/>
            <person name="Bilcke G."/>
        </authorList>
    </citation>
    <scope>NUCLEOTIDE SEQUENCE</scope>
</reference>
<evidence type="ECO:0000313" key="2">
    <source>
        <dbReference type="Proteomes" id="UP001295423"/>
    </source>
</evidence>